<feature type="region of interest" description="Disordered" evidence="1">
    <location>
        <begin position="1"/>
        <end position="53"/>
    </location>
</feature>
<dbReference type="EMBL" id="JAPCWZ010000004">
    <property type="protein sequence ID" value="KAK8867864.1"/>
    <property type="molecule type" value="Genomic_DNA"/>
</dbReference>
<feature type="compositionally biased region" description="Basic residues" evidence="1">
    <location>
        <begin position="334"/>
        <end position="350"/>
    </location>
</feature>
<feature type="compositionally biased region" description="Polar residues" evidence="1">
    <location>
        <begin position="412"/>
        <end position="422"/>
    </location>
</feature>
<accession>A0ABR2ITE1</accession>
<sequence length="487" mass="53697">MADSVDSIVKGAPSPAGEAMSKSPPTGTSPIASGLGGTGVNNNNTKPGDPLHHTPSSPSMIYLNMLILEASLRAQYLELRTRRRKHTFFLGLLSIWVTGFGYALFFAPREDGVGVGGSVYWVVDMTEKVCFMAGIVTALLVWATGIWDRGVRWPRRWFSISNRGLRGFNCKLVVAKRSWLVEAMSALGFFITYGAFSKNAGQYRFVEPSILREVEKELKLSHQDHPPLPFTSGDEEKGGHEEDLAPGGDYVKLLLLPKPFSPNFRENWELYRAEYWERENERRALLRHKLQQRDKEFAKQQSRWFWWLPGRQQKLEERMRQGTPLTSENEKSSLHHRQHSTVMKEHRRTRSGSVRRASTSAGSTSRGSTPTIGVEAAADGPDSSSTGGGGAPSSRRGSNASTASTKGRVKRQQQGNLSSGGSVRSKRPSSMADGRSLTPDYPSPLARESSVTRDDDDNKSVSGHHEGGGGTGRNLRKKASRSSVASH</sequence>
<feature type="compositionally biased region" description="Low complexity" evidence="1">
    <location>
        <begin position="392"/>
        <end position="401"/>
    </location>
</feature>
<evidence type="ECO:0000313" key="3">
    <source>
        <dbReference type="EMBL" id="KAK8867864.1"/>
    </source>
</evidence>
<feature type="compositionally biased region" description="Basic and acidic residues" evidence="1">
    <location>
        <begin position="234"/>
        <end position="243"/>
    </location>
</feature>
<feature type="compositionally biased region" description="Low complexity" evidence="1">
    <location>
        <begin position="376"/>
        <end position="385"/>
    </location>
</feature>
<evidence type="ECO:0000256" key="1">
    <source>
        <dbReference type="SAM" id="MobiDB-lite"/>
    </source>
</evidence>
<keyword evidence="2" id="KW-0472">Membrane</keyword>
<keyword evidence="2" id="KW-1133">Transmembrane helix</keyword>
<reference evidence="3 4" key="1">
    <citation type="journal article" date="2024" name="IMA Fungus">
        <title>Apiospora arundinis, a panoply of carbohydrate-active enzymes and secondary metabolites.</title>
        <authorList>
            <person name="Sorensen T."/>
            <person name="Petersen C."/>
            <person name="Muurmann A.T."/>
            <person name="Christiansen J.V."/>
            <person name="Brundto M.L."/>
            <person name="Overgaard C.K."/>
            <person name="Boysen A.T."/>
            <person name="Wollenberg R.D."/>
            <person name="Larsen T.O."/>
            <person name="Sorensen J.L."/>
            <person name="Nielsen K.L."/>
            <person name="Sondergaard T.E."/>
        </authorList>
    </citation>
    <scope>NUCLEOTIDE SEQUENCE [LARGE SCALE GENOMIC DNA]</scope>
    <source>
        <strain evidence="3 4">AAU 773</strain>
    </source>
</reference>
<feature type="transmembrane region" description="Helical" evidence="2">
    <location>
        <begin position="179"/>
        <end position="196"/>
    </location>
</feature>
<feature type="region of interest" description="Disordered" evidence="1">
    <location>
        <begin position="318"/>
        <end position="487"/>
    </location>
</feature>
<name>A0ABR2ITE1_9PEZI</name>
<dbReference type="Proteomes" id="UP001390339">
    <property type="component" value="Unassembled WGS sequence"/>
</dbReference>
<feature type="compositionally biased region" description="Basic and acidic residues" evidence="1">
    <location>
        <begin position="450"/>
        <end position="467"/>
    </location>
</feature>
<keyword evidence="4" id="KW-1185">Reference proteome</keyword>
<feature type="region of interest" description="Disordered" evidence="1">
    <location>
        <begin position="223"/>
        <end position="243"/>
    </location>
</feature>
<feature type="transmembrane region" description="Helical" evidence="2">
    <location>
        <begin position="88"/>
        <end position="109"/>
    </location>
</feature>
<evidence type="ECO:0000313" key="4">
    <source>
        <dbReference type="Proteomes" id="UP001390339"/>
    </source>
</evidence>
<feature type="transmembrane region" description="Helical" evidence="2">
    <location>
        <begin position="129"/>
        <end position="147"/>
    </location>
</feature>
<dbReference type="Pfam" id="PF03907">
    <property type="entry name" value="Spo7"/>
    <property type="match status" value="1"/>
</dbReference>
<proteinExistence type="predicted"/>
<organism evidence="3 4">
    <name type="scientific">Apiospora arundinis</name>
    <dbReference type="NCBI Taxonomy" id="335852"/>
    <lineage>
        <taxon>Eukaryota</taxon>
        <taxon>Fungi</taxon>
        <taxon>Dikarya</taxon>
        <taxon>Ascomycota</taxon>
        <taxon>Pezizomycotina</taxon>
        <taxon>Sordariomycetes</taxon>
        <taxon>Xylariomycetidae</taxon>
        <taxon>Amphisphaeriales</taxon>
        <taxon>Apiosporaceae</taxon>
        <taxon>Apiospora</taxon>
    </lineage>
</organism>
<gene>
    <name evidence="3" type="ORF">PGQ11_006442</name>
</gene>
<comment type="caution">
    <text evidence="3">The sequence shown here is derived from an EMBL/GenBank/DDBJ whole genome shotgun (WGS) entry which is preliminary data.</text>
</comment>
<protein>
    <submittedName>
        <fullName evidence="3">Spo7-like protein-domain-containing protein</fullName>
    </submittedName>
</protein>
<dbReference type="InterPro" id="IPR005605">
    <property type="entry name" value="Spo7"/>
</dbReference>
<feature type="compositionally biased region" description="Low complexity" evidence="1">
    <location>
        <begin position="351"/>
        <end position="369"/>
    </location>
</feature>
<keyword evidence="2" id="KW-0812">Transmembrane</keyword>
<dbReference type="PANTHER" id="PTHR28249">
    <property type="entry name" value="SPORULATION-SPECIFIC PROTEIN SPO7"/>
    <property type="match status" value="1"/>
</dbReference>
<evidence type="ECO:0000256" key="2">
    <source>
        <dbReference type="SAM" id="Phobius"/>
    </source>
</evidence>
<dbReference type="PANTHER" id="PTHR28249:SF1">
    <property type="entry name" value="SPORULATION-SPECIFIC PROTEIN SPO7"/>
    <property type="match status" value="1"/>
</dbReference>